<dbReference type="OrthoDB" id="410721at2759"/>
<evidence type="ECO:0000313" key="2">
    <source>
        <dbReference type="Proteomes" id="UP000812440"/>
    </source>
</evidence>
<keyword evidence="2" id="KW-1185">Reference proteome</keyword>
<comment type="caution">
    <text evidence="1">The sequence shown here is derived from an EMBL/GenBank/DDBJ whole genome shotgun (WGS) entry which is preliminary data.</text>
</comment>
<sequence>MGTSLPILEYSVEIYMEKLIMACTEPQQITQLTQEEVTDIMERVKRKEMSIEEAIALTRAIGNKSDPKEQKPLNLVRKIL</sequence>
<organism evidence="1 2">
    <name type="scientific">Hymenochirus boettgeri</name>
    <name type="common">Congo dwarf clawed frog</name>
    <dbReference type="NCBI Taxonomy" id="247094"/>
    <lineage>
        <taxon>Eukaryota</taxon>
        <taxon>Metazoa</taxon>
        <taxon>Chordata</taxon>
        <taxon>Craniata</taxon>
        <taxon>Vertebrata</taxon>
        <taxon>Euteleostomi</taxon>
        <taxon>Amphibia</taxon>
        <taxon>Batrachia</taxon>
        <taxon>Anura</taxon>
        <taxon>Pipoidea</taxon>
        <taxon>Pipidae</taxon>
        <taxon>Pipinae</taxon>
        <taxon>Hymenochirus</taxon>
    </lineage>
</organism>
<dbReference type="EMBL" id="JAACNH010000003">
    <property type="protein sequence ID" value="KAG8447092.1"/>
    <property type="molecule type" value="Genomic_DNA"/>
</dbReference>
<reference evidence="1" key="1">
    <citation type="thesis" date="2020" institute="ProQuest LLC" country="789 East Eisenhower Parkway, Ann Arbor, MI, USA">
        <title>Comparative Genomics and Chromosome Evolution.</title>
        <authorList>
            <person name="Mudd A.B."/>
        </authorList>
    </citation>
    <scope>NUCLEOTIDE SEQUENCE</scope>
    <source>
        <strain evidence="1">Female2</strain>
        <tissue evidence="1">Blood</tissue>
    </source>
</reference>
<proteinExistence type="predicted"/>
<accession>A0A8T2JS17</accession>
<dbReference type="Proteomes" id="UP000812440">
    <property type="component" value="Chromosome 8_10"/>
</dbReference>
<dbReference type="AlphaFoldDB" id="A0A8T2JS17"/>
<protein>
    <submittedName>
        <fullName evidence="1">Uncharacterized protein</fullName>
    </submittedName>
</protein>
<name>A0A8T2JS17_9PIPI</name>
<evidence type="ECO:0000313" key="1">
    <source>
        <dbReference type="EMBL" id="KAG8447092.1"/>
    </source>
</evidence>
<gene>
    <name evidence="1" type="ORF">GDO86_014518</name>
</gene>